<dbReference type="Proteomes" id="UP001595075">
    <property type="component" value="Unassembled WGS sequence"/>
</dbReference>
<organism evidence="1 2">
    <name type="scientific">Oculimacula yallundae</name>
    <dbReference type="NCBI Taxonomy" id="86028"/>
    <lineage>
        <taxon>Eukaryota</taxon>
        <taxon>Fungi</taxon>
        <taxon>Dikarya</taxon>
        <taxon>Ascomycota</taxon>
        <taxon>Pezizomycotina</taxon>
        <taxon>Leotiomycetes</taxon>
        <taxon>Helotiales</taxon>
        <taxon>Ploettnerulaceae</taxon>
        <taxon>Oculimacula</taxon>
    </lineage>
</organism>
<sequence>MTVANLACTVTIGRSYDPTKDVLRYTGQSNATQNPTKRQVLVDCNVTGNTIPTEVKLTCYTGSGVEISLVRFNPSPHLSQLLQRDYAWGKSGPAV</sequence>
<dbReference type="EMBL" id="JAZHXI010000011">
    <property type="protein sequence ID" value="KAL2066277.1"/>
    <property type="molecule type" value="Genomic_DNA"/>
</dbReference>
<accession>A0ABR4C8M6</accession>
<reference evidence="1 2" key="1">
    <citation type="journal article" date="2024" name="Commun. Biol.">
        <title>Comparative genomic analysis of thermophilic fungi reveals convergent evolutionary adaptations and gene losses.</title>
        <authorList>
            <person name="Steindorff A.S."/>
            <person name="Aguilar-Pontes M.V."/>
            <person name="Robinson A.J."/>
            <person name="Andreopoulos B."/>
            <person name="LaButti K."/>
            <person name="Kuo A."/>
            <person name="Mondo S."/>
            <person name="Riley R."/>
            <person name="Otillar R."/>
            <person name="Haridas S."/>
            <person name="Lipzen A."/>
            <person name="Grimwood J."/>
            <person name="Schmutz J."/>
            <person name="Clum A."/>
            <person name="Reid I.D."/>
            <person name="Moisan M.C."/>
            <person name="Butler G."/>
            <person name="Nguyen T.T.M."/>
            <person name="Dewar K."/>
            <person name="Conant G."/>
            <person name="Drula E."/>
            <person name="Henrissat B."/>
            <person name="Hansel C."/>
            <person name="Singer S."/>
            <person name="Hutchinson M.I."/>
            <person name="de Vries R.P."/>
            <person name="Natvig D.O."/>
            <person name="Powell A.J."/>
            <person name="Tsang A."/>
            <person name="Grigoriev I.V."/>
        </authorList>
    </citation>
    <scope>NUCLEOTIDE SEQUENCE [LARGE SCALE GENOMIC DNA]</scope>
    <source>
        <strain evidence="1 2">CBS 494.80</strain>
    </source>
</reference>
<proteinExistence type="predicted"/>
<protein>
    <submittedName>
        <fullName evidence="1">Uncharacterized protein</fullName>
    </submittedName>
</protein>
<evidence type="ECO:0000313" key="1">
    <source>
        <dbReference type="EMBL" id="KAL2066277.1"/>
    </source>
</evidence>
<name>A0ABR4C8M6_9HELO</name>
<keyword evidence="2" id="KW-1185">Reference proteome</keyword>
<evidence type="ECO:0000313" key="2">
    <source>
        <dbReference type="Proteomes" id="UP001595075"/>
    </source>
</evidence>
<comment type="caution">
    <text evidence="1">The sequence shown here is derived from an EMBL/GenBank/DDBJ whole genome shotgun (WGS) entry which is preliminary data.</text>
</comment>
<gene>
    <name evidence="1" type="ORF">VTL71DRAFT_2348</name>
</gene>